<dbReference type="SMART" id="SM00064">
    <property type="entry name" value="FYVE"/>
    <property type="match status" value="1"/>
</dbReference>
<dbReference type="SUPFAM" id="SSF56104">
    <property type="entry name" value="SAICAR synthase-like"/>
    <property type="match status" value="1"/>
</dbReference>
<dbReference type="GO" id="GO:0010008">
    <property type="term" value="C:endosome membrane"/>
    <property type="evidence" value="ECO:0007669"/>
    <property type="project" value="TreeGrafter"/>
</dbReference>
<dbReference type="FunFam" id="3.30.40.10:FF:000283">
    <property type="entry name" value="1-phosphatidylinositol-3-phosphate 5-kinase (Fab1)"/>
    <property type="match status" value="1"/>
</dbReference>
<dbReference type="InterPro" id="IPR011011">
    <property type="entry name" value="Znf_FYVE_PHD"/>
</dbReference>
<dbReference type="Pfam" id="PF00118">
    <property type="entry name" value="Cpn60_TCP1"/>
    <property type="match status" value="1"/>
</dbReference>
<dbReference type="SUPFAM" id="SSF57903">
    <property type="entry name" value="FYVE/PHD zinc finger"/>
    <property type="match status" value="1"/>
</dbReference>
<feature type="region of interest" description="Disordered" evidence="13">
    <location>
        <begin position="2536"/>
        <end position="2601"/>
    </location>
</feature>
<dbReference type="Gene3D" id="3.50.7.10">
    <property type="entry name" value="GroEL"/>
    <property type="match status" value="1"/>
</dbReference>
<dbReference type="PANTHER" id="PTHR45748:SF7">
    <property type="entry name" value="1-PHOSPHATIDYLINOSITOL 3-PHOSPHATE 5-KINASE-RELATED"/>
    <property type="match status" value="1"/>
</dbReference>
<feature type="compositionally biased region" description="Low complexity" evidence="13">
    <location>
        <begin position="739"/>
        <end position="748"/>
    </location>
</feature>
<feature type="domain" description="FYVE-type" evidence="14">
    <location>
        <begin position="438"/>
        <end position="497"/>
    </location>
</feature>
<dbReference type="InterPro" id="IPR000306">
    <property type="entry name" value="Znf_FYVE"/>
</dbReference>
<keyword evidence="3 12" id="KW-0808">Transferase</keyword>
<protein>
    <recommendedName>
        <fullName evidence="2">1-phosphatidylinositol-3-phosphate 5-kinase</fullName>
        <ecNumber evidence="2">2.7.1.150</ecNumber>
    </recommendedName>
    <alternativeName>
        <fullName evidence="10">Type III PIP kinase</fullName>
    </alternativeName>
</protein>
<dbReference type="FunFam" id="3.30.800.10:FF:000005">
    <property type="entry name" value="1-phosphatidylinositol-3-phosphate 5-kinase (Fab1)"/>
    <property type="match status" value="1"/>
</dbReference>
<evidence type="ECO:0000256" key="8">
    <source>
        <dbReference type="ARBA" id="ARBA00022833"/>
    </source>
</evidence>
<dbReference type="GO" id="GO:0000285">
    <property type="term" value="F:1-phosphatidylinositol-3-phosphate 5-kinase activity"/>
    <property type="evidence" value="ECO:0007669"/>
    <property type="project" value="UniProtKB-EC"/>
</dbReference>
<feature type="compositionally biased region" description="Polar residues" evidence="13">
    <location>
        <begin position="1"/>
        <end position="22"/>
    </location>
</feature>
<feature type="compositionally biased region" description="Low complexity" evidence="13">
    <location>
        <begin position="330"/>
        <end position="349"/>
    </location>
</feature>
<dbReference type="PANTHER" id="PTHR45748">
    <property type="entry name" value="1-PHOSPHATIDYLINOSITOL 3-PHOSPHATE 5-KINASE-RELATED"/>
    <property type="match status" value="1"/>
</dbReference>
<organism evidence="16 17">
    <name type="scientific">Ascobolus immersus RN42</name>
    <dbReference type="NCBI Taxonomy" id="1160509"/>
    <lineage>
        <taxon>Eukaryota</taxon>
        <taxon>Fungi</taxon>
        <taxon>Dikarya</taxon>
        <taxon>Ascomycota</taxon>
        <taxon>Pezizomycotina</taxon>
        <taxon>Pezizomycetes</taxon>
        <taxon>Pezizales</taxon>
        <taxon>Ascobolaceae</taxon>
        <taxon>Ascobolus</taxon>
    </lineage>
</organism>
<feature type="compositionally biased region" description="Polar residues" evidence="13">
    <location>
        <begin position="131"/>
        <end position="145"/>
    </location>
</feature>
<keyword evidence="9 12" id="KW-0067">ATP-binding</keyword>
<dbReference type="Gene3D" id="3.30.800.10">
    <property type="entry name" value="Phosphatidylinositol Phosphate Kinase II Beta"/>
    <property type="match status" value="1"/>
</dbReference>
<feature type="compositionally biased region" description="Polar residues" evidence="13">
    <location>
        <begin position="703"/>
        <end position="713"/>
    </location>
</feature>
<feature type="compositionally biased region" description="Low complexity" evidence="13">
    <location>
        <begin position="165"/>
        <end position="177"/>
    </location>
</feature>
<feature type="region of interest" description="Disordered" evidence="13">
    <location>
        <begin position="1907"/>
        <end position="1926"/>
    </location>
</feature>
<dbReference type="FunFam" id="3.30.810.10:FF:000001">
    <property type="entry name" value="1-phosphatidylinositol 3-phosphate 5-kinase FAB1"/>
    <property type="match status" value="1"/>
</dbReference>
<evidence type="ECO:0000313" key="17">
    <source>
        <dbReference type="Proteomes" id="UP000275078"/>
    </source>
</evidence>
<evidence type="ECO:0000256" key="9">
    <source>
        <dbReference type="ARBA" id="ARBA00022840"/>
    </source>
</evidence>
<feature type="compositionally biased region" description="Low complexity" evidence="13">
    <location>
        <begin position="1824"/>
        <end position="1834"/>
    </location>
</feature>
<dbReference type="GO" id="GO:0008270">
    <property type="term" value="F:zinc ion binding"/>
    <property type="evidence" value="ECO:0007669"/>
    <property type="project" value="UniProtKB-KW"/>
</dbReference>
<evidence type="ECO:0000256" key="10">
    <source>
        <dbReference type="ARBA" id="ARBA00075294"/>
    </source>
</evidence>
<evidence type="ECO:0000256" key="11">
    <source>
        <dbReference type="PROSITE-ProRule" id="PRU00091"/>
    </source>
</evidence>
<feature type="region of interest" description="Disordered" evidence="13">
    <location>
        <begin position="643"/>
        <end position="723"/>
    </location>
</feature>
<evidence type="ECO:0000256" key="6">
    <source>
        <dbReference type="ARBA" id="ARBA00022771"/>
    </source>
</evidence>
<keyword evidence="4" id="KW-0479">Metal-binding</keyword>
<evidence type="ECO:0000256" key="5">
    <source>
        <dbReference type="ARBA" id="ARBA00022741"/>
    </source>
</evidence>
<dbReference type="PROSITE" id="PS51455">
    <property type="entry name" value="PIPK"/>
    <property type="match status" value="1"/>
</dbReference>
<dbReference type="CDD" id="cd03334">
    <property type="entry name" value="Fab1_TCP"/>
    <property type="match status" value="1"/>
</dbReference>
<dbReference type="Gene3D" id="3.30.40.10">
    <property type="entry name" value="Zinc/RING finger domain, C3HC4 (zinc finger)"/>
    <property type="match status" value="1"/>
</dbReference>
<sequence length="2601" mass="288097">MDNHGPSNSDAPKTSASHQRPSLTVEVPHTDANQGAVPQSMTAETLEAIHASSSTNPGLTTFGLGSPTTSQPDNITFSGIYTRVKSVAQGMKYAVRDAVVVGGGAPIMSALNKISSSSRKLSAKNGHSESRSQLSRVGSAATSPPHSFPDSELLSPFDLPTTPNTTSTAQAKQTTSAEQDGGYDMERSRRSLGTVADEEAVDLDDSIVLLNPRLPHGGRTSFDGKPRTPPRNSELVFHVPPPESDEEEDEDLPPVFANDAARTDFDATGDIPADIEPVGSGASPPLTRARPSVDEGSPSRTRKKRPRVVTRPSENHLLPGFSAYQSDGESSPTGTTGTSAGAPTTFGDPSSDDRGPSSSTQSADAAPDSKAPATTSALNFAGWFRGDKRPDQNGNYAVSRSNGVGVSSGGFGSNTEAVAAALRQIRNGNLSKDFWMKDENCKECFHCLANFTTFRRRHHCRTCGQIFCSKCTTLIPGERFGHSGSMRVCLKCLEIVNEYQDTESDSDEYANSIYPTANGPEGTAAENADFNMPTDHKPTSTPLMAIPATRRTTANNPNRRSQILEISEVPSPPRAPSVRSGKVALGGARPVTAGSVRQAHHKHTYSRSYHRWPGMSPAKPERAPFHGNAVEDISGRNRLTGFRNDQVIDPELAPYMSDPGDSDEEHPSIFSVTAPRFVDTNGKPVASPSSGNGGDKTPASAGGSISNAFSTARSRSKHMRSASGSISNMLSLAIGGSGSDVTGSVSKSATQTKTRKRNSSFATTLRPRPATRGSKLHWPGMRKDQQPELAETQKTSSIPLNTAGLKHVRNLMHQLLEDGGVAEPKKWEDAIIPILLKATDDLSPDIRNGDDIDIRQYVKVKRIPGATPGHSSYVSGVVFSKNLALKSMPRSITNPRIVVVSFPIEYSRGQQFMSLEPVIGQEKEYLQNMVNRILALRPQLLLVEENISRLALQYLEAAGIATAFNVKPSVIEAVSRCAQADIFSSVDRLAMPHFRVGNCARFDVKTYMHEDIPTRKKTFIFLDGCQKELGCTIVLRGADMKTLAMVKQITELMVYVVYNLKLETCLMTDEFVAIPSQSVGTVTVPPPEATNVDPTTASVATSEAPHPASSDPSTISDPSVHPGKPDDELIGFVLPSRDGENLTEKAVTPSYYEDMVRKHETKILSASPFVKYMQPYLLARARELERRLIQLQQLKERDIKLKEALESNKDSESKQFLLVQPEMVHGDLKETNSKILEVLLAIHDAEYDKAYHFYETQKRQWENYLSQYDDLFDPFAHQCIVLLYSLVNSNTGVPCEMPEIRRLEYYHQNQDWFTGRSDCTLGQYIEFLCDTANRPCIPGLCNAPMSDHHRSYVHGDARISVLVKDKPDCPIKGMENSILMWSYCKICTNVNTPPIRMSADSWKYSLAKYLELAFWSSGMKLRAGICPHDLNRHHVRCFAYHGWTVLFQYDPVDLFEIVVPRVKLTYKPELDLRMKNEQYIQNEEKITRFFDTVRNRLLVMKSNSVVPEKIEKSRAELEVHKRQVVEDKEVCLAALRDAYTNSKYYEIIPFSRVLKTVQVKVMEWESVFTNFENDYLPSEKDIRALASQQLKQFLMLNSKETGNPIPPEDPSQGEKAPTSKAPSLKDEKVDLNAGEASSSEMEEKQKYEKDSTPRSTVEDPMESAVETASVREKPVEKTEANADTPEAKAEERPEPRTGDVSSDRKAEQRPTDKPEERKSSALDRSKARTPEMVSVPMQRSFSSRPSDNASTTSRLTAPTAASESRRLSSNIPSRKTSISRKKGSIGSNAEFQPPSPAQADFEDLAPIRRVISNNSTASTETGKSPSTSSIPRSSLDLGRRGPIPPILPRTVSSSQVPLRREILPPHAHHRHHVVTVPMKKAAESFRNKAVEKLRPDRKLVDRLKAGKKNRETESKIPRSVPQMDSRPSSAIMVNVKDGKGGKPRVLSLANHFEQLSREFEKERIKEKKKLLAKRPKAILASSRPIVEVFKDAETAAKDEDLGGEISPTNESDRMARSVESADKLKVYDSEPEPDAAPVTEAGQEEPAAPEIELPEGTDGDERPPVTPNTAKDADIFGSDEERSTFGDTDSSSLLPSITDVLRPVTDVMDDQHGRSSLLKVLSNFWNEKSSSGWPDIEWPLTQGDHIFADSDVIVREDEPSSLIAFTLSTADYKAKLEGIRANDNSVASSMEGSMYDIPNSELPDLERSLHKDTGTHLKYQFQEGAAKMYCKVFFAEHFDALRQKCGLSDRFVESLSRCLKWDSKGGKTKSVFLKTLDDRIVMKALQPVETTAFLKFAHSYFKFMSEAFFHELPTVIAKMLGFFQIYIKNPNTGTEIKWDVLVMENLFYDHKTTRKFDLKGSMRNRYAQPNGNMDEVLLDENMVEYIYESPLFVREHSKKLLRASLWNDTLYLSKQNVMDYSLMIGFDEEKKELIVGIIDCIRTYTWDKKFEFWLKSGVSGGQGGRAQPTITSPKEYKWRFREAMQRYILEAPNCWHLFRMQFLPNKPGSGGNGGTVGQSNVGVVVTGAQAQLSNLLHHSQQQQGLSTQGSSQKEKEKAREPEHEEFVQDKDVMMLNAAPERDSDTGGSPSLLGIGRPEADD</sequence>
<feature type="compositionally biased region" description="Basic and acidic residues" evidence="13">
    <location>
        <begin position="1907"/>
        <end position="1916"/>
    </location>
</feature>
<dbReference type="GO" id="GO:0046854">
    <property type="term" value="P:phosphatidylinositol phosphate biosynthetic process"/>
    <property type="evidence" value="ECO:0007669"/>
    <property type="project" value="TreeGrafter"/>
</dbReference>
<dbReference type="InterPro" id="IPR017455">
    <property type="entry name" value="Znf_FYVE-rel"/>
</dbReference>
<feature type="compositionally biased region" description="Polar residues" evidence="13">
    <location>
        <begin position="2085"/>
        <end position="2094"/>
    </location>
</feature>
<dbReference type="InterPro" id="IPR027409">
    <property type="entry name" value="GroEL-like_apical_dom_sf"/>
</dbReference>
<keyword evidence="5 12" id="KW-0547">Nucleotide-binding</keyword>
<feature type="region of interest" description="Disordered" evidence="13">
    <location>
        <begin position="119"/>
        <end position="186"/>
    </location>
</feature>
<accession>A0A3N4IM23</accession>
<dbReference type="EMBL" id="ML119654">
    <property type="protein sequence ID" value="RPA85241.1"/>
    <property type="molecule type" value="Genomic_DNA"/>
</dbReference>
<feature type="compositionally biased region" description="Basic and acidic residues" evidence="13">
    <location>
        <begin position="2552"/>
        <end position="2572"/>
    </location>
</feature>
<feature type="compositionally biased region" description="Basic and acidic residues" evidence="13">
    <location>
        <begin position="2010"/>
        <end position="2028"/>
    </location>
</feature>
<dbReference type="InterPro" id="IPR002498">
    <property type="entry name" value="PInositol-4-P-4/5-kinase_core"/>
</dbReference>
<feature type="region of interest" description="Disordered" evidence="13">
    <location>
        <begin position="1"/>
        <end position="35"/>
    </location>
</feature>
<dbReference type="InterPro" id="IPR013083">
    <property type="entry name" value="Znf_RING/FYVE/PHD"/>
</dbReference>
<feature type="compositionally biased region" description="Low complexity" evidence="13">
    <location>
        <begin position="356"/>
        <end position="373"/>
    </location>
</feature>
<feature type="compositionally biased region" description="Basic and acidic residues" evidence="13">
    <location>
        <begin position="1641"/>
        <end position="1652"/>
    </location>
</feature>
<evidence type="ECO:0000256" key="1">
    <source>
        <dbReference type="ARBA" id="ARBA00000768"/>
    </source>
</evidence>
<evidence type="ECO:0000256" key="3">
    <source>
        <dbReference type="ARBA" id="ARBA00022679"/>
    </source>
</evidence>
<feature type="region of interest" description="Disordered" evidence="13">
    <location>
        <begin position="737"/>
        <end position="796"/>
    </location>
</feature>
<evidence type="ECO:0000256" key="12">
    <source>
        <dbReference type="PROSITE-ProRule" id="PRU00781"/>
    </source>
</evidence>
<dbReference type="InterPro" id="IPR002423">
    <property type="entry name" value="Cpn60/GroEL/TCP-1"/>
</dbReference>
<feature type="region of interest" description="Disordered" evidence="13">
    <location>
        <begin position="1082"/>
        <end position="1129"/>
    </location>
</feature>
<feature type="domain" description="PIPK" evidence="15">
    <location>
        <begin position="2167"/>
        <end position="2488"/>
    </location>
</feature>
<feature type="compositionally biased region" description="Polar residues" evidence="13">
    <location>
        <begin position="1092"/>
        <end position="1101"/>
    </location>
</feature>
<feature type="region of interest" description="Disordered" evidence="13">
    <location>
        <begin position="210"/>
        <end position="373"/>
    </location>
</feature>
<evidence type="ECO:0000256" key="7">
    <source>
        <dbReference type="ARBA" id="ARBA00022777"/>
    </source>
</evidence>
<dbReference type="FunFam" id="3.50.7.10:FF:000007">
    <property type="entry name" value="1-phosphatidylinositol 3-phosphate 5-kinase isoform X1"/>
    <property type="match status" value="1"/>
</dbReference>
<dbReference type="GO" id="GO:0005524">
    <property type="term" value="F:ATP binding"/>
    <property type="evidence" value="ECO:0007669"/>
    <property type="project" value="UniProtKB-UniRule"/>
</dbReference>
<evidence type="ECO:0000256" key="2">
    <source>
        <dbReference type="ARBA" id="ARBA00012009"/>
    </source>
</evidence>
<dbReference type="EC" id="2.7.1.150" evidence="2"/>
<dbReference type="InterPro" id="IPR027484">
    <property type="entry name" value="PInositol-4-P-5-kinase_N"/>
</dbReference>
<feature type="region of interest" description="Disordered" evidence="13">
    <location>
        <begin position="1599"/>
        <end position="1855"/>
    </location>
</feature>
<dbReference type="Proteomes" id="UP000275078">
    <property type="component" value="Unassembled WGS sequence"/>
</dbReference>
<reference evidence="16 17" key="1">
    <citation type="journal article" date="2018" name="Nat. Ecol. Evol.">
        <title>Pezizomycetes genomes reveal the molecular basis of ectomycorrhizal truffle lifestyle.</title>
        <authorList>
            <person name="Murat C."/>
            <person name="Payen T."/>
            <person name="Noel B."/>
            <person name="Kuo A."/>
            <person name="Morin E."/>
            <person name="Chen J."/>
            <person name="Kohler A."/>
            <person name="Krizsan K."/>
            <person name="Balestrini R."/>
            <person name="Da Silva C."/>
            <person name="Montanini B."/>
            <person name="Hainaut M."/>
            <person name="Levati E."/>
            <person name="Barry K.W."/>
            <person name="Belfiori B."/>
            <person name="Cichocki N."/>
            <person name="Clum A."/>
            <person name="Dockter R.B."/>
            <person name="Fauchery L."/>
            <person name="Guy J."/>
            <person name="Iotti M."/>
            <person name="Le Tacon F."/>
            <person name="Lindquist E.A."/>
            <person name="Lipzen A."/>
            <person name="Malagnac F."/>
            <person name="Mello A."/>
            <person name="Molinier V."/>
            <person name="Miyauchi S."/>
            <person name="Poulain J."/>
            <person name="Riccioni C."/>
            <person name="Rubini A."/>
            <person name="Sitrit Y."/>
            <person name="Splivallo R."/>
            <person name="Traeger S."/>
            <person name="Wang M."/>
            <person name="Zifcakova L."/>
            <person name="Wipf D."/>
            <person name="Zambonelli A."/>
            <person name="Paolocci F."/>
            <person name="Nowrousian M."/>
            <person name="Ottonello S."/>
            <person name="Baldrian P."/>
            <person name="Spatafora J.W."/>
            <person name="Henrissat B."/>
            <person name="Nagy L.G."/>
            <person name="Aury J.M."/>
            <person name="Wincker P."/>
            <person name="Grigoriev I.V."/>
            <person name="Bonfante P."/>
            <person name="Martin F.M."/>
        </authorList>
    </citation>
    <scope>NUCLEOTIDE SEQUENCE [LARGE SCALE GENOMIC DNA]</scope>
    <source>
        <strain evidence="16 17">RN42</strain>
    </source>
</reference>
<feature type="region of interest" description="Disordered" evidence="13">
    <location>
        <begin position="1998"/>
        <end position="2094"/>
    </location>
</feature>
<evidence type="ECO:0000256" key="13">
    <source>
        <dbReference type="SAM" id="MobiDB-lite"/>
    </source>
</evidence>
<feature type="compositionally biased region" description="Acidic residues" evidence="13">
    <location>
        <begin position="243"/>
        <end position="252"/>
    </location>
</feature>
<dbReference type="InterPro" id="IPR027483">
    <property type="entry name" value="PInositol-4-P-4/5-kinase_C_sf"/>
</dbReference>
<evidence type="ECO:0000259" key="14">
    <source>
        <dbReference type="PROSITE" id="PS50178"/>
    </source>
</evidence>
<dbReference type="CDD" id="cd17300">
    <property type="entry name" value="PIPKc_PIKfyve"/>
    <property type="match status" value="1"/>
</dbReference>
<feature type="compositionally biased region" description="Polar residues" evidence="13">
    <location>
        <begin position="1811"/>
        <end position="1823"/>
    </location>
</feature>
<dbReference type="SMART" id="SM00330">
    <property type="entry name" value="PIPKc"/>
    <property type="match status" value="1"/>
</dbReference>
<comment type="catalytic activity">
    <reaction evidence="1">
        <text>a 1,2-diacyl-sn-glycero-3-phospho-(1D-myo-inositol-3-phosphate) + ATP = a 1,2-diacyl-sn-glycero-3-phospho-(1D-myo-inositol-3,5-bisphosphate) + ADP + H(+)</text>
        <dbReference type="Rhea" id="RHEA:13609"/>
        <dbReference type="ChEBI" id="CHEBI:15378"/>
        <dbReference type="ChEBI" id="CHEBI:30616"/>
        <dbReference type="ChEBI" id="CHEBI:57923"/>
        <dbReference type="ChEBI" id="CHEBI:58088"/>
        <dbReference type="ChEBI" id="CHEBI:456216"/>
        <dbReference type="EC" id="2.7.1.150"/>
    </reaction>
</comment>
<feature type="region of interest" description="Disordered" evidence="13">
    <location>
        <begin position="593"/>
        <end position="612"/>
    </location>
</feature>
<dbReference type="Pfam" id="PF01504">
    <property type="entry name" value="PIP5K"/>
    <property type="match status" value="1"/>
</dbReference>
<proteinExistence type="predicted"/>
<dbReference type="OrthoDB" id="158357at2759"/>
<dbReference type="Gene3D" id="3.30.810.10">
    <property type="entry name" value="2-Layer Sandwich"/>
    <property type="match status" value="1"/>
</dbReference>
<evidence type="ECO:0000256" key="4">
    <source>
        <dbReference type="ARBA" id="ARBA00022723"/>
    </source>
</evidence>
<feature type="compositionally biased region" description="Basic and acidic residues" evidence="13">
    <location>
        <begin position="1669"/>
        <end position="1729"/>
    </location>
</feature>
<dbReference type="SUPFAM" id="SSF52029">
    <property type="entry name" value="GroEL apical domain-like"/>
    <property type="match status" value="1"/>
</dbReference>
<dbReference type="STRING" id="1160509.A0A3N4IM23"/>
<dbReference type="PROSITE" id="PS50178">
    <property type="entry name" value="ZF_FYVE"/>
    <property type="match status" value="1"/>
</dbReference>
<feature type="compositionally biased region" description="Basic and acidic residues" evidence="13">
    <location>
        <begin position="2071"/>
        <end position="2084"/>
    </location>
</feature>
<gene>
    <name evidence="16" type="ORF">BJ508DRAFT_5869</name>
</gene>
<feature type="compositionally biased region" description="Basic residues" evidence="13">
    <location>
        <begin position="598"/>
        <end position="610"/>
    </location>
</feature>
<feature type="region of interest" description="Disordered" evidence="13">
    <location>
        <begin position="48"/>
        <end position="71"/>
    </location>
</feature>
<dbReference type="InterPro" id="IPR044769">
    <property type="entry name" value="PIKfyve_PIPKc"/>
</dbReference>
<keyword evidence="7 12" id="KW-0418">Kinase</keyword>
<feature type="compositionally biased region" description="Polar residues" evidence="13">
    <location>
        <begin position="1737"/>
        <end position="1776"/>
    </location>
</feature>
<feature type="compositionally biased region" description="Low complexity" evidence="13">
    <location>
        <begin position="2536"/>
        <end position="2551"/>
    </location>
</feature>
<keyword evidence="6 11" id="KW-0863">Zinc-finger</keyword>
<name>A0A3N4IM23_ASCIM</name>
<dbReference type="Pfam" id="PF01363">
    <property type="entry name" value="FYVE"/>
    <property type="match status" value="1"/>
</dbReference>
<keyword evidence="17" id="KW-1185">Reference proteome</keyword>
<dbReference type="GO" id="GO:0000329">
    <property type="term" value="C:fungal-type vacuole membrane"/>
    <property type="evidence" value="ECO:0007669"/>
    <property type="project" value="TreeGrafter"/>
</dbReference>
<keyword evidence="8" id="KW-0862">Zinc</keyword>
<evidence type="ECO:0000313" key="16">
    <source>
        <dbReference type="EMBL" id="RPA85241.1"/>
    </source>
</evidence>
<evidence type="ECO:0000259" key="15">
    <source>
        <dbReference type="PROSITE" id="PS51455"/>
    </source>
</evidence>